<comment type="pathway">
    <text evidence="5 6">Purine metabolism; IMP biosynthesis via de novo pathway; 5-amino-1-(5-phospho-D-ribosyl)imidazole-4-carboxylate from 5-amino-1-(5-phospho-D-ribosyl)imidazole (N5-CAIR route): step 1/2.</text>
</comment>
<dbReference type="SUPFAM" id="SSF52440">
    <property type="entry name" value="PreATP-grasp domain"/>
    <property type="match status" value="1"/>
</dbReference>
<dbReference type="InterPro" id="IPR013815">
    <property type="entry name" value="ATP_grasp_subdomain_1"/>
</dbReference>
<sequence>MRAALSLRPGATIGIIGGGQLGRMSAAAAARLGFHVHVYATHADCPASEVARHVSIGAYDDAEALRAFASRVDVVTFEFENVSAAGLAVLEELRVVRPSRDILEVSQDRIIEKTRLSEIGVALAPWRPVRNRKELDAAVEALGHHLILKTTRLGYDGKGQFRVLSADDLTALPAELPYPLVAEGVIAFDRELSVMVARGTDGTTRCFDVTQNIHRNGILDLSLAPAPIPSELADRATRLATRVADGLGLVGIMGVEMFVDAEGALLVNEIAPRPHNSAHWTMNACLVDQFEMHIRAVAGLPLPPATRHSDAAMKNLIGPDDMTLCDMIFRTPGQSLHLYGKAEARPGRKMGHVNIIFPRGSLPGRVGLAAALGPLADFDPEDGSENF</sequence>
<dbReference type="SUPFAM" id="SSF56059">
    <property type="entry name" value="Glutathione synthetase ATP-binding domain-like"/>
    <property type="match status" value="1"/>
</dbReference>
<dbReference type="GO" id="GO:0006189">
    <property type="term" value="P:'de novo' IMP biosynthetic process"/>
    <property type="evidence" value="ECO:0007669"/>
    <property type="project" value="UniProtKB-UniRule"/>
</dbReference>
<name>A0AA35UUP4_9PROT</name>
<dbReference type="Pfam" id="PF17769">
    <property type="entry name" value="PurK_C"/>
    <property type="match status" value="1"/>
</dbReference>
<dbReference type="FunFam" id="3.40.50.20:FF:000016">
    <property type="entry name" value="N5-carboxyaminoimidazole ribonucleotide synthase"/>
    <property type="match status" value="1"/>
</dbReference>
<dbReference type="GO" id="GO:0005829">
    <property type="term" value="C:cytosol"/>
    <property type="evidence" value="ECO:0007669"/>
    <property type="project" value="TreeGrafter"/>
</dbReference>
<dbReference type="Gene3D" id="3.30.470.20">
    <property type="entry name" value="ATP-grasp fold, B domain"/>
    <property type="match status" value="1"/>
</dbReference>
<dbReference type="PANTHER" id="PTHR11609:SF5">
    <property type="entry name" value="PHOSPHORIBOSYLAMINOIMIDAZOLE CARBOXYLASE"/>
    <property type="match status" value="1"/>
</dbReference>
<dbReference type="NCBIfam" id="NF004676">
    <property type="entry name" value="PRK06019.1-2"/>
    <property type="match status" value="1"/>
</dbReference>
<dbReference type="NCBIfam" id="NF004679">
    <property type="entry name" value="PRK06019.1-5"/>
    <property type="match status" value="1"/>
</dbReference>
<keyword evidence="4 5" id="KW-0067">ATP-binding</keyword>
<keyword evidence="9" id="KW-1185">Reference proteome</keyword>
<dbReference type="Proteomes" id="UP001176960">
    <property type="component" value="Unassembled WGS sequence"/>
</dbReference>
<feature type="binding site" evidence="5">
    <location>
        <position position="191"/>
    </location>
    <ligand>
        <name>ATP</name>
        <dbReference type="ChEBI" id="CHEBI:30616"/>
    </ligand>
</feature>
<comment type="function">
    <text evidence="6">Catalyzes the ATP-dependent conversion of 5-aminoimidazole ribonucleotide (AIR) and HCO(3)- to N5-carboxyaminoimidazole ribonucleotide (N5-CAIR).</text>
</comment>
<dbReference type="GO" id="GO:0034028">
    <property type="term" value="F:5-(carboxyamino)imidazole ribonucleotide synthase activity"/>
    <property type="evidence" value="ECO:0007669"/>
    <property type="project" value="UniProtKB-UniRule"/>
</dbReference>
<evidence type="ECO:0000256" key="4">
    <source>
        <dbReference type="ARBA" id="ARBA00022840"/>
    </source>
</evidence>
<feature type="binding site" evidence="5">
    <location>
        <position position="214"/>
    </location>
    <ligand>
        <name>ATP</name>
        <dbReference type="ChEBI" id="CHEBI:30616"/>
    </ligand>
</feature>
<reference evidence="8" key="1">
    <citation type="submission" date="2023-03" db="EMBL/GenBank/DDBJ databases">
        <authorList>
            <person name="Cleenwerck I."/>
        </authorList>
    </citation>
    <scope>NUCLEOTIDE SEQUENCE</scope>
    <source>
        <strain evidence="8">LMG 32879</strain>
    </source>
</reference>
<dbReference type="InterPro" id="IPR054350">
    <property type="entry name" value="PurT/PurK_preATP-grasp"/>
</dbReference>
<comment type="catalytic activity">
    <reaction evidence="5 6">
        <text>5-amino-1-(5-phospho-beta-D-ribosyl)imidazole + hydrogencarbonate + ATP = 5-carboxyamino-1-(5-phospho-D-ribosyl)imidazole + ADP + phosphate + 2 H(+)</text>
        <dbReference type="Rhea" id="RHEA:19317"/>
        <dbReference type="ChEBI" id="CHEBI:15378"/>
        <dbReference type="ChEBI" id="CHEBI:17544"/>
        <dbReference type="ChEBI" id="CHEBI:30616"/>
        <dbReference type="ChEBI" id="CHEBI:43474"/>
        <dbReference type="ChEBI" id="CHEBI:58730"/>
        <dbReference type="ChEBI" id="CHEBI:137981"/>
        <dbReference type="ChEBI" id="CHEBI:456216"/>
        <dbReference type="EC" id="6.3.4.18"/>
    </reaction>
</comment>
<dbReference type="GO" id="GO:0005524">
    <property type="term" value="F:ATP binding"/>
    <property type="evidence" value="ECO:0007669"/>
    <property type="project" value="UniProtKB-UniRule"/>
</dbReference>
<evidence type="ECO:0000256" key="3">
    <source>
        <dbReference type="ARBA" id="ARBA00022755"/>
    </source>
</evidence>
<dbReference type="Pfam" id="PF22660">
    <property type="entry name" value="RS_preATP-grasp-like"/>
    <property type="match status" value="1"/>
</dbReference>
<proteinExistence type="inferred from homology"/>
<dbReference type="GO" id="GO:0046872">
    <property type="term" value="F:metal ion binding"/>
    <property type="evidence" value="ECO:0007669"/>
    <property type="project" value="InterPro"/>
</dbReference>
<feature type="binding site" evidence="5">
    <location>
        <begin position="154"/>
        <end position="160"/>
    </location>
    <ligand>
        <name>ATP</name>
        <dbReference type="ChEBI" id="CHEBI:30616"/>
    </ligand>
</feature>
<evidence type="ECO:0000313" key="9">
    <source>
        <dbReference type="Proteomes" id="UP001176960"/>
    </source>
</evidence>
<evidence type="ECO:0000256" key="5">
    <source>
        <dbReference type="HAMAP-Rule" id="MF_01928"/>
    </source>
</evidence>
<feature type="domain" description="ATP-grasp" evidence="7">
    <location>
        <begin position="113"/>
        <end position="298"/>
    </location>
</feature>
<dbReference type="EC" id="6.3.4.18" evidence="5 6"/>
<dbReference type="InterPro" id="IPR003135">
    <property type="entry name" value="ATP-grasp_carboxylate-amine"/>
</dbReference>
<gene>
    <name evidence="5 6" type="primary">purK</name>
    <name evidence="8" type="ORF">LMG32879_000596</name>
</gene>
<comment type="caution">
    <text evidence="8">The sequence shown here is derived from an EMBL/GenBank/DDBJ whole genome shotgun (WGS) entry which is preliminary data.</text>
</comment>
<accession>A0AA35UUP4</accession>
<dbReference type="GO" id="GO:0004638">
    <property type="term" value="F:phosphoribosylaminoimidazole carboxylase activity"/>
    <property type="evidence" value="ECO:0007669"/>
    <property type="project" value="InterPro"/>
</dbReference>
<feature type="binding site" evidence="5">
    <location>
        <position position="149"/>
    </location>
    <ligand>
        <name>ATP</name>
        <dbReference type="ChEBI" id="CHEBI:30616"/>
    </ligand>
</feature>
<feature type="binding site" evidence="5">
    <location>
        <position position="109"/>
    </location>
    <ligand>
        <name>ATP</name>
        <dbReference type="ChEBI" id="CHEBI:30616"/>
    </ligand>
</feature>
<dbReference type="Pfam" id="PF02222">
    <property type="entry name" value="ATP-grasp"/>
    <property type="match status" value="1"/>
</dbReference>
<feature type="binding site" evidence="5">
    <location>
        <begin position="183"/>
        <end position="186"/>
    </location>
    <ligand>
        <name>ATP</name>
        <dbReference type="ChEBI" id="CHEBI:30616"/>
    </ligand>
</feature>
<dbReference type="InterPro" id="IPR016185">
    <property type="entry name" value="PreATP-grasp_dom_sf"/>
</dbReference>
<keyword evidence="2 5" id="KW-0547">Nucleotide-binding</keyword>
<evidence type="ECO:0000259" key="7">
    <source>
        <dbReference type="PROSITE" id="PS50975"/>
    </source>
</evidence>
<comment type="similarity">
    <text evidence="5 6">Belongs to the PurK/PurT family.</text>
</comment>
<keyword evidence="1 5" id="KW-0436">Ligase</keyword>
<dbReference type="Gene3D" id="3.40.50.20">
    <property type="match status" value="1"/>
</dbReference>
<comment type="function">
    <text evidence="5">Catalyzes the ATP-dependent conversion of 5-aminoimidazole ribonucleotide (AIR) and HCO(3)(-) to N5-carboxyaminoimidazole ribonucleotide (N5-CAIR).</text>
</comment>
<dbReference type="NCBIfam" id="TIGR01161">
    <property type="entry name" value="purK"/>
    <property type="match status" value="1"/>
</dbReference>
<evidence type="ECO:0000256" key="6">
    <source>
        <dbReference type="RuleBase" id="RU361200"/>
    </source>
</evidence>
<organism evidence="8 9">
    <name type="scientific">Brytella acorum</name>
    <dbReference type="NCBI Taxonomy" id="2959299"/>
    <lineage>
        <taxon>Bacteria</taxon>
        <taxon>Pseudomonadati</taxon>
        <taxon>Pseudomonadota</taxon>
        <taxon>Alphaproteobacteria</taxon>
        <taxon>Acetobacterales</taxon>
        <taxon>Acetobacteraceae</taxon>
        <taxon>Brytella</taxon>
    </lineage>
</organism>
<dbReference type="InterPro" id="IPR011761">
    <property type="entry name" value="ATP-grasp"/>
</dbReference>
<feature type="binding site" evidence="5">
    <location>
        <begin position="268"/>
        <end position="269"/>
    </location>
    <ligand>
        <name>ATP</name>
        <dbReference type="ChEBI" id="CHEBI:30616"/>
    </ligand>
</feature>
<dbReference type="SUPFAM" id="SSF51246">
    <property type="entry name" value="Rudiment single hybrid motif"/>
    <property type="match status" value="1"/>
</dbReference>
<dbReference type="InterPro" id="IPR005875">
    <property type="entry name" value="PurK"/>
</dbReference>
<dbReference type="InterPro" id="IPR040686">
    <property type="entry name" value="PurK_C"/>
</dbReference>
<dbReference type="PANTHER" id="PTHR11609">
    <property type="entry name" value="PURINE BIOSYNTHESIS PROTEIN 6/7, PUR6/7"/>
    <property type="match status" value="1"/>
</dbReference>
<dbReference type="RefSeq" id="WP_289841542.1">
    <property type="nucleotide sequence ID" value="NZ_CATKSH010000002.1"/>
</dbReference>
<protein>
    <recommendedName>
        <fullName evidence="5 6">N5-carboxyaminoimidazole ribonucleotide synthase</fullName>
        <shortName evidence="5 6">N5-CAIR synthase</shortName>
        <ecNumber evidence="5 6">6.3.4.18</ecNumber>
    </recommendedName>
    <alternativeName>
        <fullName evidence="5 6">5-(carboxyamino)imidazole ribonucleotide synthetase</fullName>
    </alternativeName>
</protein>
<evidence type="ECO:0000256" key="1">
    <source>
        <dbReference type="ARBA" id="ARBA00022598"/>
    </source>
</evidence>
<dbReference type="HAMAP" id="MF_01928">
    <property type="entry name" value="PurK"/>
    <property type="match status" value="1"/>
</dbReference>
<dbReference type="EMBL" id="CATKSH010000002">
    <property type="protein sequence ID" value="CAI9119771.1"/>
    <property type="molecule type" value="Genomic_DNA"/>
</dbReference>
<dbReference type="NCBIfam" id="NF004675">
    <property type="entry name" value="PRK06019.1-1"/>
    <property type="match status" value="1"/>
</dbReference>
<comment type="subunit">
    <text evidence="5 6">Homodimer.</text>
</comment>
<dbReference type="PROSITE" id="PS50975">
    <property type="entry name" value="ATP_GRASP"/>
    <property type="match status" value="1"/>
</dbReference>
<evidence type="ECO:0000256" key="2">
    <source>
        <dbReference type="ARBA" id="ARBA00022741"/>
    </source>
</evidence>
<evidence type="ECO:0000313" key="8">
    <source>
        <dbReference type="EMBL" id="CAI9119771.1"/>
    </source>
</evidence>
<dbReference type="Gene3D" id="3.30.1490.20">
    <property type="entry name" value="ATP-grasp fold, A domain"/>
    <property type="match status" value="1"/>
</dbReference>
<dbReference type="InterPro" id="IPR011054">
    <property type="entry name" value="Rudment_hybrid_motif"/>
</dbReference>
<dbReference type="AlphaFoldDB" id="A0AA35UUP4"/>
<keyword evidence="3 5" id="KW-0658">Purine biosynthesis</keyword>